<feature type="region of interest" description="Disordered" evidence="1">
    <location>
        <begin position="22"/>
        <end position="64"/>
    </location>
</feature>
<evidence type="ECO:0000313" key="3">
    <source>
        <dbReference type="Proteomes" id="UP000478417"/>
    </source>
</evidence>
<evidence type="ECO:0000313" key="2">
    <source>
        <dbReference type="EMBL" id="NDV63351.1"/>
    </source>
</evidence>
<comment type="caution">
    <text evidence="2">The sequence shown here is derived from an EMBL/GenBank/DDBJ whole genome shotgun (WGS) entry which is preliminary data.</text>
</comment>
<proteinExistence type="predicted"/>
<accession>A0A6B2M2W0</accession>
<sequence>MKTLFTKASRWMKGILGSQENTGFASRIPQPRYHESGRGNPSCREAQQGQQPKSGHREREHHTYRPLRMGESITQKVSHFDRHGNTMECDTRSTFVVTGSNKVIEADKVKAFCSVCGNAESEVILSAISQQSLCERCRRVYESPAGEKLNVSPHELHFLLRQHDTWKDHDRRNKS</sequence>
<gene>
    <name evidence="2" type="ORF">G0Q06_12875</name>
</gene>
<dbReference type="Proteomes" id="UP000478417">
    <property type="component" value="Unassembled WGS sequence"/>
</dbReference>
<evidence type="ECO:0000256" key="1">
    <source>
        <dbReference type="SAM" id="MobiDB-lite"/>
    </source>
</evidence>
<keyword evidence="3" id="KW-1185">Reference proteome</keyword>
<organism evidence="2 3">
    <name type="scientific">Oceanipulchritudo coccoides</name>
    <dbReference type="NCBI Taxonomy" id="2706888"/>
    <lineage>
        <taxon>Bacteria</taxon>
        <taxon>Pseudomonadati</taxon>
        <taxon>Verrucomicrobiota</taxon>
        <taxon>Opitutia</taxon>
        <taxon>Puniceicoccales</taxon>
        <taxon>Oceanipulchritudinaceae</taxon>
        <taxon>Oceanipulchritudo</taxon>
    </lineage>
</organism>
<protein>
    <submittedName>
        <fullName evidence="2">Uncharacterized protein</fullName>
    </submittedName>
</protein>
<dbReference type="AlphaFoldDB" id="A0A6B2M2W0"/>
<dbReference type="EMBL" id="JAAGNX010000003">
    <property type="protein sequence ID" value="NDV63351.1"/>
    <property type="molecule type" value="Genomic_DNA"/>
</dbReference>
<name>A0A6B2M2W0_9BACT</name>
<reference evidence="2 3" key="1">
    <citation type="submission" date="2020-02" db="EMBL/GenBank/DDBJ databases">
        <title>Albibacoteraceae fam. nov., the first described family within the subdivision 4 Verrucomicrobia.</title>
        <authorList>
            <person name="Xi F."/>
        </authorList>
    </citation>
    <scope>NUCLEOTIDE SEQUENCE [LARGE SCALE GENOMIC DNA]</scope>
    <source>
        <strain evidence="2 3">CK1056</strain>
    </source>
</reference>